<evidence type="ECO:0000256" key="2">
    <source>
        <dbReference type="SAM" id="SignalP"/>
    </source>
</evidence>
<feature type="chain" id="PRO_5022918372" evidence="2">
    <location>
        <begin position="19"/>
        <end position="207"/>
    </location>
</feature>
<dbReference type="AlphaFoldDB" id="A0A5B7JTX4"/>
<sequence length="207" mass="22518">MKTLVFLILAGIPGMATASSMGRPNCPVFGNWSDPEGGRTMSLSLTTNEQGNLVTEQMRLNTSWVLLTHEQTRPINNTVLGTPTSPLIYYPSNVTRPDGHVEQETVVVEARCINDLLYVMVIPVSENSISSHVNTFTLRRQQVPVLSEALPPTAPPSNTPAIPATPQFILVNISLPRRQDDDVPHMEDATDSQVPAAAQDYSIVGDS</sequence>
<name>A0A5B7JTX4_PORTR</name>
<feature type="signal peptide" evidence="2">
    <location>
        <begin position="1"/>
        <end position="18"/>
    </location>
</feature>
<reference evidence="3 4" key="1">
    <citation type="submission" date="2019-05" db="EMBL/GenBank/DDBJ databases">
        <title>Another draft genome of Portunus trituberculatus and its Hox gene families provides insights of decapod evolution.</title>
        <authorList>
            <person name="Jeong J.-H."/>
            <person name="Song I."/>
            <person name="Kim S."/>
            <person name="Choi T."/>
            <person name="Kim D."/>
            <person name="Ryu S."/>
            <person name="Kim W."/>
        </authorList>
    </citation>
    <scope>NUCLEOTIDE SEQUENCE [LARGE SCALE GENOMIC DNA]</scope>
    <source>
        <tissue evidence="3">Muscle</tissue>
    </source>
</reference>
<organism evidence="3 4">
    <name type="scientific">Portunus trituberculatus</name>
    <name type="common">Swimming crab</name>
    <name type="synonym">Neptunus trituberculatus</name>
    <dbReference type="NCBI Taxonomy" id="210409"/>
    <lineage>
        <taxon>Eukaryota</taxon>
        <taxon>Metazoa</taxon>
        <taxon>Ecdysozoa</taxon>
        <taxon>Arthropoda</taxon>
        <taxon>Crustacea</taxon>
        <taxon>Multicrustacea</taxon>
        <taxon>Malacostraca</taxon>
        <taxon>Eumalacostraca</taxon>
        <taxon>Eucarida</taxon>
        <taxon>Decapoda</taxon>
        <taxon>Pleocyemata</taxon>
        <taxon>Brachyura</taxon>
        <taxon>Eubrachyura</taxon>
        <taxon>Portunoidea</taxon>
        <taxon>Portunidae</taxon>
        <taxon>Portuninae</taxon>
        <taxon>Portunus</taxon>
    </lineage>
</organism>
<protein>
    <submittedName>
        <fullName evidence="3">Uncharacterized protein</fullName>
    </submittedName>
</protein>
<gene>
    <name evidence="3" type="ORF">E2C01_094973</name>
</gene>
<comment type="caution">
    <text evidence="3">The sequence shown here is derived from an EMBL/GenBank/DDBJ whole genome shotgun (WGS) entry which is preliminary data.</text>
</comment>
<evidence type="ECO:0000313" key="4">
    <source>
        <dbReference type="Proteomes" id="UP000324222"/>
    </source>
</evidence>
<accession>A0A5B7JTX4</accession>
<evidence type="ECO:0000256" key="1">
    <source>
        <dbReference type="SAM" id="MobiDB-lite"/>
    </source>
</evidence>
<dbReference type="EMBL" id="VSRR010118844">
    <property type="protein sequence ID" value="MPC99552.1"/>
    <property type="molecule type" value="Genomic_DNA"/>
</dbReference>
<feature type="compositionally biased region" description="Basic and acidic residues" evidence="1">
    <location>
        <begin position="179"/>
        <end position="188"/>
    </location>
</feature>
<keyword evidence="2" id="KW-0732">Signal</keyword>
<evidence type="ECO:0000313" key="3">
    <source>
        <dbReference type="EMBL" id="MPC99552.1"/>
    </source>
</evidence>
<keyword evidence="4" id="KW-1185">Reference proteome</keyword>
<proteinExistence type="predicted"/>
<dbReference type="Proteomes" id="UP000324222">
    <property type="component" value="Unassembled WGS sequence"/>
</dbReference>
<feature type="region of interest" description="Disordered" evidence="1">
    <location>
        <begin position="179"/>
        <end position="207"/>
    </location>
</feature>